<dbReference type="SUPFAM" id="SSF48498">
    <property type="entry name" value="Tetracyclin repressor-like, C-terminal domain"/>
    <property type="match status" value="1"/>
</dbReference>
<dbReference type="NCBIfam" id="NF041196">
    <property type="entry name" value="ScbR_bind_reg"/>
    <property type="match status" value="1"/>
</dbReference>
<gene>
    <name evidence="7" type="ORF">SAMN05192584_120110</name>
</gene>
<dbReference type="InterPro" id="IPR001647">
    <property type="entry name" value="HTH_TetR"/>
</dbReference>
<dbReference type="InterPro" id="IPR050109">
    <property type="entry name" value="HTH-type_TetR-like_transc_reg"/>
</dbReference>
<organism evidence="7 8">
    <name type="scientific">Streptomyces pini</name>
    <dbReference type="NCBI Taxonomy" id="1520580"/>
    <lineage>
        <taxon>Bacteria</taxon>
        <taxon>Bacillati</taxon>
        <taxon>Actinomycetota</taxon>
        <taxon>Actinomycetes</taxon>
        <taxon>Kitasatosporales</taxon>
        <taxon>Streptomycetaceae</taxon>
        <taxon>Streptomyces</taxon>
    </lineage>
</organism>
<dbReference type="Gene3D" id="1.10.357.10">
    <property type="entry name" value="Tetracycline Repressor, domain 2"/>
    <property type="match status" value="1"/>
</dbReference>
<reference evidence="8" key="1">
    <citation type="submission" date="2016-10" db="EMBL/GenBank/DDBJ databases">
        <authorList>
            <person name="Varghese N."/>
            <person name="Submissions S."/>
        </authorList>
    </citation>
    <scope>NUCLEOTIDE SEQUENCE [LARGE SCALE GENOMIC DNA]</scope>
    <source>
        <strain evidence="8">PL19</strain>
    </source>
</reference>
<dbReference type="SUPFAM" id="SSF46689">
    <property type="entry name" value="Homeodomain-like"/>
    <property type="match status" value="1"/>
</dbReference>
<evidence type="ECO:0000259" key="6">
    <source>
        <dbReference type="PROSITE" id="PS50977"/>
    </source>
</evidence>
<evidence type="ECO:0000256" key="3">
    <source>
        <dbReference type="ARBA" id="ARBA00023163"/>
    </source>
</evidence>
<dbReference type="RefSeq" id="WP_093851716.1">
    <property type="nucleotide sequence ID" value="NZ_FOSG01000020.1"/>
</dbReference>
<dbReference type="AlphaFoldDB" id="A0A1I4IE67"/>
<feature type="region of interest" description="Disordered" evidence="5">
    <location>
        <begin position="200"/>
        <end position="243"/>
    </location>
</feature>
<protein>
    <submittedName>
        <fullName evidence="7">Transcriptional regulator, TetR family</fullName>
    </submittedName>
</protein>
<dbReference type="EMBL" id="FOSG01000020">
    <property type="protein sequence ID" value="SFL52574.1"/>
    <property type="molecule type" value="Genomic_DNA"/>
</dbReference>
<keyword evidence="3" id="KW-0804">Transcription</keyword>
<evidence type="ECO:0000313" key="8">
    <source>
        <dbReference type="Proteomes" id="UP000198928"/>
    </source>
</evidence>
<dbReference type="Proteomes" id="UP000198928">
    <property type="component" value="Unassembled WGS sequence"/>
</dbReference>
<feature type="compositionally biased region" description="Pro residues" evidence="5">
    <location>
        <begin position="211"/>
        <end position="228"/>
    </location>
</feature>
<sequence>MTRQERAVRTRHALIRSAAELFERHGYVQARLTEISSGAGVSPGALHFHFENKAAVADAVEHAASRALHRASRHVLGSGASALQQLTDHTHVFARMIREDVVVRAGYRLNRDPARPSGPDLRQEWHSCVHGILARAADEGALRGAASRQAVAATVVAATTGLESLGKRNERWLSRGGLTRFWEVMLPAIAAPHALESVDPAGTESVVASAAPPPAYPPASPPAPPPALPAWKGSDGQAAENLP</sequence>
<dbReference type="PANTHER" id="PTHR30055">
    <property type="entry name" value="HTH-TYPE TRANSCRIPTIONAL REGULATOR RUTR"/>
    <property type="match status" value="1"/>
</dbReference>
<proteinExistence type="predicted"/>
<evidence type="ECO:0000256" key="2">
    <source>
        <dbReference type="ARBA" id="ARBA00023125"/>
    </source>
</evidence>
<dbReference type="GO" id="GO:0003700">
    <property type="term" value="F:DNA-binding transcription factor activity"/>
    <property type="evidence" value="ECO:0007669"/>
    <property type="project" value="TreeGrafter"/>
</dbReference>
<keyword evidence="8" id="KW-1185">Reference proteome</keyword>
<keyword evidence="2 4" id="KW-0238">DNA-binding</keyword>
<dbReference type="PANTHER" id="PTHR30055:SF234">
    <property type="entry name" value="HTH-TYPE TRANSCRIPTIONAL REGULATOR BETI"/>
    <property type="match status" value="1"/>
</dbReference>
<evidence type="ECO:0000256" key="1">
    <source>
        <dbReference type="ARBA" id="ARBA00023015"/>
    </source>
</evidence>
<dbReference type="InterPro" id="IPR009057">
    <property type="entry name" value="Homeodomain-like_sf"/>
</dbReference>
<keyword evidence="1" id="KW-0805">Transcription regulation</keyword>
<dbReference type="InterPro" id="IPR047923">
    <property type="entry name" value="ArpA-like"/>
</dbReference>
<evidence type="ECO:0000313" key="7">
    <source>
        <dbReference type="EMBL" id="SFL52574.1"/>
    </source>
</evidence>
<feature type="DNA-binding region" description="H-T-H motif" evidence="4">
    <location>
        <begin position="31"/>
        <end position="50"/>
    </location>
</feature>
<dbReference type="PROSITE" id="PS50977">
    <property type="entry name" value="HTH_TETR_2"/>
    <property type="match status" value="1"/>
</dbReference>
<dbReference type="GO" id="GO:0000976">
    <property type="term" value="F:transcription cis-regulatory region binding"/>
    <property type="evidence" value="ECO:0007669"/>
    <property type="project" value="TreeGrafter"/>
</dbReference>
<dbReference type="Pfam" id="PF00440">
    <property type="entry name" value="TetR_N"/>
    <property type="match status" value="1"/>
</dbReference>
<dbReference type="InterPro" id="IPR036271">
    <property type="entry name" value="Tet_transcr_reg_TetR-rel_C_sf"/>
</dbReference>
<accession>A0A1I4IE67</accession>
<evidence type="ECO:0000256" key="4">
    <source>
        <dbReference type="PROSITE-ProRule" id="PRU00335"/>
    </source>
</evidence>
<dbReference type="OrthoDB" id="3237195at2"/>
<name>A0A1I4IE67_9ACTN</name>
<feature type="domain" description="HTH tetR-type" evidence="6">
    <location>
        <begin position="8"/>
        <end position="68"/>
    </location>
</feature>
<dbReference type="PRINTS" id="PR00455">
    <property type="entry name" value="HTHTETR"/>
</dbReference>
<evidence type="ECO:0000256" key="5">
    <source>
        <dbReference type="SAM" id="MobiDB-lite"/>
    </source>
</evidence>